<evidence type="ECO:0000313" key="3">
    <source>
        <dbReference type="Proteomes" id="UP000487268"/>
    </source>
</evidence>
<organism evidence="2 3">
    <name type="scientific">Actinomadura macrotermitis</name>
    <dbReference type="NCBI Taxonomy" id="2585200"/>
    <lineage>
        <taxon>Bacteria</taxon>
        <taxon>Bacillati</taxon>
        <taxon>Actinomycetota</taxon>
        <taxon>Actinomycetes</taxon>
        <taxon>Streptosporangiales</taxon>
        <taxon>Thermomonosporaceae</taxon>
        <taxon>Actinomadura</taxon>
    </lineage>
</organism>
<evidence type="ECO:0000313" key="2">
    <source>
        <dbReference type="EMBL" id="MQY06441.1"/>
    </source>
</evidence>
<name>A0A7K0BZ40_9ACTN</name>
<accession>A0A7K0BZ40</accession>
<sequence>MPADTAGAVLDILGDVLELPAEDLRKEPDLKSHGWDSVATLEALARLEQHFDVKFDLREFAAARTADEVVALTEGERS</sequence>
<dbReference type="SUPFAM" id="SSF47336">
    <property type="entry name" value="ACP-like"/>
    <property type="match status" value="1"/>
</dbReference>
<dbReference type="Gene3D" id="1.10.1200.10">
    <property type="entry name" value="ACP-like"/>
    <property type="match status" value="1"/>
</dbReference>
<dbReference type="AlphaFoldDB" id="A0A7K0BZ40"/>
<keyword evidence="3" id="KW-1185">Reference proteome</keyword>
<protein>
    <recommendedName>
        <fullName evidence="1">Carrier domain-containing protein</fullName>
    </recommendedName>
</protein>
<dbReference type="RefSeq" id="WP_153535689.1">
    <property type="nucleotide sequence ID" value="NZ_WEGH01000003.1"/>
</dbReference>
<dbReference type="InterPro" id="IPR009081">
    <property type="entry name" value="PP-bd_ACP"/>
</dbReference>
<dbReference type="OrthoDB" id="3693303at2"/>
<dbReference type="Pfam" id="PF00550">
    <property type="entry name" value="PP-binding"/>
    <property type="match status" value="1"/>
</dbReference>
<dbReference type="Proteomes" id="UP000487268">
    <property type="component" value="Unassembled WGS sequence"/>
</dbReference>
<evidence type="ECO:0000259" key="1">
    <source>
        <dbReference type="PROSITE" id="PS50075"/>
    </source>
</evidence>
<dbReference type="EMBL" id="WEGH01000003">
    <property type="protein sequence ID" value="MQY06441.1"/>
    <property type="molecule type" value="Genomic_DNA"/>
</dbReference>
<dbReference type="PROSITE" id="PS50075">
    <property type="entry name" value="CARRIER"/>
    <property type="match status" value="1"/>
</dbReference>
<feature type="domain" description="Carrier" evidence="1">
    <location>
        <begin position="1"/>
        <end position="77"/>
    </location>
</feature>
<reference evidence="2 3" key="1">
    <citation type="submission" date="2019-10" db="EMBL/GenBank/DDBJ databases">
        <title>Actinomadura rubteroloni sp. nov. and Actinomadura macrotermitis sp. nov., isolated from the gut of fungus growing-termite Macrotermes natalensis.</title>
        <authorList>
            <person name="Benndorf R."/>
            <person name="Martin K."/>
            <person name="Kuefner M."/>
            <person name="De Beer W."/>
            <person name="Kaster A.-K."/>
            <person name="Vollmers J."/>
            <person name="Poulsen M."/>
            <person name="Beemelmanns C."/>
        </authorList>
    </citation>
    <scope>NUCLEOTIDE SEQUENCE [LARGE SCALE GENOMIC DNA]</scope>
    <source>
        <strain evidence="2 3">RB68</strain>
    </source>
</reference>
<comment type="caution">
    <text evidence="2">The sequence shown here is derived from an EMBL/GenBank/DDBJ whole genome shotgun (WGS) entry which is preliminary data.</text>
</comment>
<proteinExistence type="predicted"/>
<gene>
    <name evidence="2" type="ORF">ACRB68_45290</name>
</gene>
<dbReference type="InterPro" id="IPR036736">
    <property type="entry name" value="ACP-like_sf"/>
</dbReference>